<name>A0A4C1SMW9_EUMVA</name>
<reference evidence="1 2" key="1">
    <citation type="journal article" date="2019" name="Commun. Biol.">
        <title>The bagworm genome reveals a unique fibroin gene that provides high tensile strength.</title>
        <authorList>
            <person name="Kono N."/>
            <person name="Nakamura H."/>
            <person name="Ohtoshi R."/>
            <person name="Tomita M."/>
            <person name="Numata K."/>
            <person name="Arakawa K."/>
        </authorList>
    </citation>
    <scope>NUCLEOTIDE SEQUENCE [LARGE SCALE GENOMIC DNA]</scope>
</reference>
<comment type="caution">
    <text evidence="1">The sequence shown here is derived from an EMBL/GenBank/DDBJ whole genome shotgun (WGS) entry which is preliminary data.</text>
</comment>
<dbReference type="EMBL" id="BGZK01000010">
    <property type="protein sequence ID" value="GBP03482.1"/>
    <property type="molecule type" value="Genomic_DNA"/>
</dbReference>
<dbReference type="AlphaFoldDB" id="A0A4C1SMW9"/>
<keyword evidence="2" id="KW-1185">Reference proteome</keyword>
<sequence length="125" mass="13936">MTLNKRSSCYSSSELLTVALDCYEPSSDEIVLDVRLLLQADGLRDCSLLLALKADSTSFRILLASAAQTLTTSELEELLEIIDEGYWSSQPLPAQPTIENYVRHKLQSSGRVCNCCNRTLSYLQE</sequence>
<protein>
    <submittedName>
        <fullName evidence="1">Uncharacterized protein</fullName>
    </submittedName>
</protein>
<proteinExistence type="predicted"/>
<gene>
    <name evidence="1" type="ORF">EVAR_101827_1</name>
</gene>
<evidence type="ECO:0000313" key="1">
    <source>
        <dbReference type="EMBL" id="GBP03482.1"/>
    </source>
</evidence>
<accession>A0A4C1SMW9</accession>
<evidence type="ECO:0000313" key="2">
    <source>
        <dbReference type="Proteomes" id="UP000299102"/>
    </source>
</evidence>
<dbReference type="Proteomes" id="UP000299102">
    <property type="component" value="Unassembled WGS sequence"/>
</dbReference>
<organism evidence="1 2">
    <name type="scientific">Eumeta variegata</name>
    <name type="common">Bagworm moth</name>
    <name type="synonym">Eumeta japonica</name>
    <dbReference type="NCBI Taxonomy" id="151549"/>
    <lineage>
        <taxon>Eukaryota</taxon>
        <taxon>Metazoa</taxon>
        <taxon>Ecdysozoa</taxon>
        <taxon>Arthropoda</taxon>
        <taxon>Hexapoda</taxon>
        <taxon>Insecta</taxon>
        <taxon>Pterygota</taxon>
        <taxon>Neoptera</taxon>
        <taxon>Endopterygota</taxon>
        <taxon>Lepidoptera</taxon>
        <taxon>Glossata</taxon>
        <taxon>Ditrysia</taxon>
        <taxon>Tineoidea</taxon>
        <taxon>Psychidae</taxon>
        <taxon>Oiketicinae</taxon>
        <taxon>Eumeta</taxon>
    </lineage>
</organism>